<comment type="caution">
    <text evidence="2">The sequence shown here is derived from an EMBL/GenBank/DDBJ whole genome shotgun (WGS) entry which is preliminary data.</text>
</comment>
<accession>A0AA40AS28</accession>
<gene>
    <name evidence="2" type="ORF">B0H67DRAFT_209564</name>
</gene>
<keyword evidence="3" id="KW-1185">Reference proteome</keyword>
<name>A0AA40AS28_9PEZI</name>
<proteinExistence type="predicted"/>
<evidence type="ECO:0000313" key="3">
    <source>
        <dbReference type="Proteomes" id="UP001172102"/>
    </source>
</evidence>
<organism evidence="2 3">
    <name type="scientific">Lasiosphaeris hirsuta</name>
    <dbReference type="NCBI Taxonomy" id="260670"/>
    <lineage>
        <taxon>Eukaryota</taxon>
        <taxon>Fungi</taxon>
        <taxon>Dikarya</taxon>
        <taxon>Ascomycota</taxon>
        <taxon>Pezizomycotina</taxon>
        <taxon>Sordariomycetes</taxon>
        <taxon>Sordariomycetidae</taxon>
        <taxon>Sordariales</taxon>
        <taxon>Lasiosphaeriaceae</taxon>
        <taxon>Lasiosphaeris</taxon>
    </lineage>
</organism>
<protein>
    <submittedName>
        <fullName evidence="2">Uncharacterized protein</fullName>
    </submittedName>
</protein>
<reference evidence="2" key="1">
    <citation type="submission" date="2023-06" db="EMBL/GenBank/DDBJ databases">
        <title>Genome-scale phylogeny and comparative genomics of the fungal order Sordariales.</title>
        <authorList>
            <consortium name="Lawrence Berkeley National Laboratory"/>
            <person name="Hensen N."/>
            <person name="Bonometti L."/>
            <person name="Westerberg I."/>
            <person name="Brannstrom I.O."/>
            <person name="Guillou S."/>
            <person name="Cros-Aarteil S."/>
            <person name="Calhoun S."/>
            <person name="Haridas S."/>
            <person name="Kuo A."/>
            <person name="Mondo S."/>
            <person name="Pangilinan J."/>
            <person name="Riley R."/>
            <person name="Labutti K."/>
            <person name="Andreopoulos B."/>
            <person name="Lipzen A."/>
            <person name="Chen C."/>
            <person name="Yanf M."/>
            <person name="Daum C."/>
            <person name="Ng V."/>
            <person name="Clum A."/>
            <person name="Steindorff A."/>
            <person name="Ohm R."/>
            <person name="Martin F."/>
            <person name="Silar P."/>
            <person name="Natvig D."/>
            <person name="Lalanne C."/>
            <person name="Gautier V."/>
            <person name="Ament-Velasquez S.L."/>
            <person name="Kruys A."/>
            <person name="Hutchinson M.I."/>
            <person name="Powell A.J."/>
            <person name="Barry K."/>
            <person name="Miller A.N."/>
            <person name="Grigoriev I.V."/>
            <person name="Debuchy R."/>
            <person name="Gladieux P."/>
            <person name="Thoren M.H."/>
            <person name="Johannesson H."/>
        </authorList>
    </citation>
    <scope>NUCLEOTIDE SEQUENCE</scope>
    <source>
        <strain evidence="2">SMH4607-1</strain>
    </source>
</reference>
<evidence type="ECO:0000313" key="2">
    <source>
        <dbReference type="EMBL" id="KAK0720960.1"/>
    </source>
</evidence>
<dbReference type="EMBL" id="JAUKUA010000003">
    <property type="protein sequence ID" value="KAK0720960.1"/>
    <property type="molecule type" value="Genomic_DNA"/>
</dbReference>
<evidence type="ECO:0000256" key="1">
    <source>
        <dbReference type="SAM" id="MobiDB-lite"/>
    </source>
</evidence>
<feature type="region of interest" description="Disordered" evidence="1">
    <location>
        <begin position="26"/>
        <end position="60"/>
    </location>
</feature>
<dbReference type="AlphaFoldDB" id="A0AA40AS28"/>
<dbReference type="Proteomes" id="UP001172102">
    <property type="component" value="Unassembled WGS sequence"/>
</dbReference>
<sequence>MGYARCNTFGCECLGLTTTVDLKHADGQGSKGQPGVARQCHQCPPPSGRGSEQGKRPSRQRGILGCQSGLAMAYRAQTKRCMSRCEQAWQHVQARAGHGRHAQVFAAMSRHWHCARNWHRWAWAWVAQVGLPVGDRIAGVCCQPGLLGAFLVGSWYGASRRPVGRLFLAAGGGRAVGGRARGLWGRRACWAPLGKHRRLRRGGQLRVSAPPKRSTANTANPVRWNASRLTSRLSLNPSCHPSGGLAKTPAI</sequence>